<feature type="compositionally biased region" description="Low complexity" evidence="1">
    <location>
        <begin position="60"/>
        <end position="72"/>
    </location>
</feature>
<evidence type="ECO:0000313" key="2">
    <source>
        <dbReference type="EMBL" id="KAK3256658.1"/>
    </source>
</evidence>
<reference evidence="2 3" key="1">
    <citation type="journal article" date="2015" name="Genome Biol. Evol.">
        <title>Comparative Genomics of a Bacterivorous Green Alga Reveals Evolutionary Causalities and Consequences of Phago-Mixotrophic Mode of Nutrition.</title>
        <authorList>
            <person name="Burns J.A."/>
            <person name="Paasch A."/>
            <person name="Narechania A."/>
            <person name="Kim E."/>
        </authorList>
    </citation>
    <scope>NUCLEOTIDE SEQUENCE [LARGE SCALE GENOMIC DNA]</scope>
    <source>
        <strain evidence="2 3">PLY_AMNH</strain>
    </source>
</reference>
<protein>
    <submittedName>
        <fullName evidence="2">Uncharacterized protein</fullName>
    </submittedName>
</protein>
<proteinExistence type="predicted"/>
<sequence>AKGLGGEGMHQAGAADGDRWRLLKLQVISYSHPNRRRKTQPTEERPRAPYPLSHLHPSDARTANAASSSAAEVSTTQCLEQAVLRSVRKIGLPAFVLPAPPPPPCHPQRSMMDAVEVAVTGCSDPLHILVQHQV</sequence>
<feature type="non-terminal residue" evidence="2">
    <location>
        <position position="1"/>
    </location>
</feature>
<dbReference type="AlphaFoldDB" id="A0AAE0FBI6"/>
<dbReference type="Proteomes" id="UP001190700">
    <property type="component" value="Unassembled WGS sequence"/>
</dbReference>
<accession>A0AAE0FBI6</accession>
<evidence type="ECO:0000256" key="1">
    <source>
        <dbReference type="SAM" id="MobiDB-lite"/>
    </source>
</evidence>
<keyword evidence="3" id="KW-1185">Reference proteome</keyword>
<gene>
    <name evidence="2" type="ORF">CYMTET_34215</name>
</gene>
<organism evidence="2 3">
    <name type="scientific">Cymbomonas tetramitiformis</name>
    <dbReference type="NCBI Taxonomy" id="36881"/>
    <lineage>
        <taxon>Eukaryota</taxon>
        <taxon>Viridiplantae</taxon>
        <taxon>Chlorophyta</taxon>
        <taxon>Pyramimonadophyceae</taxon>
        <taxon>Pyramimonadales</taxon>
        <taxon>Pyramimonadaceae</taxon>
        <taxon>Cymbomonas</taxon>
    </lineage>
</organism>
<dbReference type="EMBL" id="LGRX02021445">
    <property type="protein sequence ID" value="KAK3256658.1"/>
    <property type="molecule type" value="Genomic_DNA"/>
</dbReference>
<comment type="caution">
    <text evidence="2">The sequence shown here is derived from an EMBL/GenBank/DDBJ whole genome shotgun (WGS) entry which is preliminary data.</text>
</comment>
<evidence type="ECO:0000313" key="3">
    <source>
        <dbReference type="Proteomes" id="UP001190700"/>
    </source>
</evidence>
<name>A0AAE0FBI6_9CHLO</name>
<feature type="region of interest" description="Disordered" evidence="1">
    <location>
        <begin position="31"/>
        <end position="72"/>
    </location>
</feature>